<dbReference type="PANTHER" id="PTHR24421">
    <property type="entry name" value="NITRATE/NITRITE SENSOR PROTEIN NARX-RELATED"/>
    <property type="match status" value="1"/>
</dbReference>
<dbReference type="InterPro" id="IPR050482">
    <property type="entry name" value="Sensor_HK_TwoCompSys"/>
</dbReference>
<comment type="caution">
    <text evidence="11">The sequence shown here is derived from an EMBL/GenBank/DDBJ whole genome shotgun (WGS) entry which is preliminary data.</text>
</comment>
<keyword evidence="5" id="KW-0547">Nucleotide-binding</keyword>
<accession>A0ABS8ZE10</accession>
<keyword evidence="9" id="KW-1133">Transmembrane helix</keyword>
<protein>
    <recommendedName>
        <fullName evidence="2">histidine kinase</fullName>
        <ecNumber evidence="2">2.7.13.3</ecNumber>
    </recommendedName>
</protein>
<keyword evidence="3" id="KW-0597">Phosphoprotein</keyword>
<gene>
    <name evidence="11" type="ORF">LWC34_23535</name>
</gene>
<evidence type="ECO:0000256" key="7">
    <source>
        <dbReference type="ARBA" id="ARBA00022840"/>
    </source>
</evidence>
<dbReference type="EC" id="2.7.13.3" evidence="2"/>
<organism evidence="11 12">
    <name type="scientific">Kibdelosporangium philippinense</name>
    <dbReference type="NCBI Taxonomy" id="211113"/>
    <lineage>
        <taxon>Bacteria</taxon>
        <taxon>Bacillati</taxon>
        <taxon>Actinomycetota</taxon>
        <taxon>Actinomycetes</taxon>
        <taxon>Pseudonocardiales</taxon>
        <taxon>Pseudonocardiaceae</taxon>
        <taxon>Kibdelosporangium</taxon>
    </lineage>
</organism>
<evidence type="ECO:0000259" key="10">
    <source>
        <dbReference type="Pfam" id="PF07730"/>
    </source>
</evidence>
<evidence type="ECO:0000256" key="2">
    <source>
        <dbReference type="ARBA" id="ARBA00012438"/>
    </source>
</evidence>
<name>A0ABS8ZE10_9PSEU</name>
<evidence type="ECO:0000256" key="8">
    <source>
        <dbReference type="ARBA" id="ARBA00023012"/>
    </source>
</evidence>
<evidence type="ECO:0000256" key="9">
    <source>
        <dbReference type="SAM" id="Phobius"/>
    </source>
</evidence>
<dbReference type="InterPro" id="IPR036890">
    <property type="entry name" value="HATPase_C_sf"/>
</dbReference>
<comment type="catalytic activity">
    <reaction evidence="1">
        <text>ATP + protein L-histidine = ADP + protein N-phospho-L-histidine.</text>
        <dbReference type="EC" id="2.7.13.3"/>
    </reaction>
</comment>
<evidence type="ECO:0000256" key="1">
    <source>
        <dbReference type="ARBA" id="ARBA00000085"/>
    </source>
</evidence>
<reference evidence="11 12" key="1">
    <citation type="submission" date="2021-12" db="EMBL/GenBank/DDBJ databases">
        <title>Genome sequence of Kibdelosporangium philippinense ATCC 49844.</title>
        <authorList>
            <person name="Fedorov E.A."/>
            <person name="Omeragic M."/>
            <person name="Shalygina K.F."/>
            <person name="Maclea K.S."/>
        </authorList>
    </citation>
    <scope>NUCLEOTIDE SEQUENCE [LARGE SCALE GENOMIC DNA]</scope>
    <source>
        <strain evidence="11 12">ATCC 49844</strain>
    </source>
</reference>
<dbReference type="SUPFAM" id="SSF55874">
    <property type="entry name" value="ATPase domain of HSP90 chaperone/DNA topoisomerase II/histidine kinase"/>
    <property type="match status" value="1"/>
</dbReference>
<keyword evidence="7" id="KW-0067">ATP-binding</keyword>
<proteinExistence type="predicted"/>
<dbReference type="RefSeq" id="WP_233727313.1">
    <property type="nucleotide sequence ID" value="NZ_JAJVCN010000002.1"/>
</dbReference>
<dbReference type="InterPro" id="IPR011712">
    <property type="entry name" value="Sig_transdc_His_kin_sub3_dim/P"/>
</dbReference>
<keyword evidence="6 11" id="KW-0418">Kinase</keyword>
<keyword evidence="9" id="KW-0812">Transmembrane</keyword>
<evidence type="ECO:0000256" key="6">
    <source>
        <dbReference type="ARBA" id="ARBA00022777"/>
    </source>
</evidence>
<feature type="domain" description="Signal transduction histidine kinase subgroup 3 dimerisation and phosphoacceptor" evidence="10">
    <location>
        <begin position="177"/>
        <end position="241"/>
    </location>
</feature>
<dbReference type="CDD" id="cd16917">
    <property type="entry name" value="HATPase_UhpB-NarQ-NarX-like"/>
    <property type="match status" value="1"/>
</dbReference>
<keyword evidence="12" id="KW-1185">Reference proteome</keyword>
<feature type="transmembrane region" description="Helical" evidence="9">
    <location>
        <begin position="102"/>
        <end position="119"/>
    </location>
</feature>
<evidence type="ECO:0000256" key="3">
    <source>
        <dbReference type="ARBA" id="ARBA00022553"/>
    </source>
</evidence>
<dbReference type="PANTHER" id="PTHR24421:SF10">
    <property type="entry name" value="NITRATE_NITRITE SENSOR PROTEIN NARQ"/>
    <property type="match status" value="1"/>
</dbReference>
<dbReference type="Proteomes" id="UP001521150">
    <property type="component" value="Unassembled WGS sequence"/>
</dbReference>
<evidence type="ECO:0000313" key="12">
    <source>
        <dbReference type="Proteomes" id="UP001521150"/>
    </source>
</evidence>
<evidence type="ECO:0000313" key="11">
    <source>
        <dbReference type="EMBL" id="MCE7005777.1"/>
    </source>
</evidence>
<dbReference type="Gene3D" id="3.30.565.10">
    <property type="entry name" value="Histidine kinase-like ATPase, C-terminal domain"/>
    <property type="match status" value="1"/>
</dbReference>
<keyword evidence="4" id="KW-0808">Transferase</keyword>
<dbReference type="EMBL" id="JAJVCN010000002">
    <property type="protein sequence ID" value="MCE7005777.1"/>
    <property type="molecule type" value="Genomic_DNA"/>
</dbReference>
<evidence type="ECO:0000256" key="5">
    <source>
        <dbReference type="ARBA" id="ARBA00022741"/>
    </source>
</evidence>
<keyword evidence="8" id="KW-0902">Two-component regulatory system</keyword>
<evidence type="ECO:0000256" key="4">
    <source>
        <dbReference type="ARBA" id="ARBA00022679"/>
    </source>
</evidence>
<feature type="transmembrane region" description="Helical" evidence="9">
    <location>
        <begin position="131"/>
        <end position="149"/>
    </location>
</feature>
<keyword evidence="9" id="KW-0472">Membrane</keyword>
<dbReference type="Pfam" id="PF07730">
    <property type="entry name" value="HisKA_3"/>
    <property type="match status" value="1"/>
</dbReference>
<sequence length="371" mass="40600">MKRRRSVRDWLVDTTMFLLAALLGVLAANERLTGNLPMPDPPWLFDVDQVVGLIACGTIWIRKRWPVQICLILLAVSTVSELTAGAMIVSLFTVAVHRPPRISMPVFVASVISSAIYVTVRPDPGGPWNTLVLGIVLQGIAVWWGLFIYNRRSFITSLKDRADRAETEAQLRAHRVREEIAREMHDVLGHRLSLLSVHAGALEFNPAAATEDIARAAKVIRESAHQALQDLREVIGVLRAPVGELPQPTFADIATLVSESRRAGMDVLLRQQVSASLPDLLGLTSYRIVQEGLTNARKHAPGQPVRISLTGEPGDGVTVEVVNTLEEPAALTADSQGLKGLGERVALADGRLEHGPTTEGWRLRAWLPWPA</sequence>
<dbReference type="Gene3D" id="1.20.5.1930">
    <property type="match status" value="1"/>
</dbReference>
<dbReference type="GO" id="GO:0016301">
    <property type="term" value="F:kinase activity"/>
    <property type="evidence" value="ECO:0007669"/>
    <property type="project" value="UniProtKB-KW"/>
</dbReference>
<feature type="transmembrane region" description="Helical" evidence="9">
    <location>
        <begin position="69"/>
        <end position="96"/>
    </location>
</feature>